<reference evidence="6" key="1">
    <citation type="submission" date="2025-08" db="UniProtKB">
        <authorList>
            <consortium name="RefSeq"/>
        </authorList>
    </citation>
    <scope>IDENTIFICATION</scope>
</reference>
<organism evidence="5 6">
    <name type="scientific">Elaeis guineensis var. tenera</name>
    <name type="common">Oil palm</name>
    <dbReference type="NCBI Taxonomy" id="51953"/>
    <lineage>
        <taxon>Eukaryota</taxon>
        <taxon>Viridiplantae</taxon>
        <taxon>Streptophyta</taxon>
        <taxon>Embryophyta</taxon>
        <taxon>Tracheophyta</taxon>
        <taxon>Spermatophyta</taxon>
        <taxon>Magnoliopsida</taxon>
        <taxon>Liliopsida</taxon>
        <taxon>Arecaceae</taxon>
        <taxon>Arecoideae</taxon>
        <taxon>Cocoseae</taxon>
        <taxon>Elaeidinae</taxon>
        <taxon>Elaeis</taxon>
    </lineage>
</organism>
<dbReference type="InterPro" id="IPR050703">
    <property type="entry name" value="Flavin_MAO"/>
</dbReference>
<protein>
    <recommendedName>
        <fullName evidence="2">monoamine oxidase</fullName>
        <ecNumber evidence="2">1.4.3.4</ecNumber>
    </recommendedName>
</protein>
<evidence type="ECO:0000313" key="6">
    <source>
        <dbReference type="RefSeq" id="XP_010911605.1"/>
    </source>
</evidence>
<evidence type="ECO:0000256" key="3">
    <source>
        <dbReference type="ARBA" id="ARBA00048448"/>
    </source>
</evidence>
<comment type="similarity">
    <text evidence="1">Belongs to the flavin monoamine oxidase family.</text>
</comment>
<dbReference type="SUPFAM" id="SSF51905">
    <property type="entry name" value="FAD/NAD(P)-binding domain"/>
    <property type="match status" value="1"/>
</dbReference>
<dbReference type="Gene3D" id="3.50.50.60">
    <property type="entry name" value="FAD/NAD(P)-binding domain"/>
    <property type="match status" value="2"/>
</dbReference>
<dbReference type="EC" id="1.4.3.4" evidence="2"/>
<evidence type="ECO:0000313" key="5">
    <source>
        <dbReference type="Proteomes" id="UP000504607"/>
    </source>
</evidence>
<dbReference type="InterPro" id="IPR036188">
    <property type="entry name" value="FAD/NAD-bd_sf"/>
</dbReference>
<evidence type="ECO:0000256" key="1">
    <source>
        <dbReference type="ARBA" id="ARBA00005995"/>
    </source>
</evidence>
<sequence length="347" mass="37843">MLTDTLIIGGGLSGLAVAAKLAAQGRDFLLVEARDRLGGRILTVREGAAHFDLGPTWFWPGQPRIAALTERLGLSRFDQFCQGDVIFENEQGRVHRGRGYASMQGAWRLEGGLGALIAALENEVPAQRRRVSTTIRMLTRAAPGIIATSEDGVSIQARRVVLALPPRMAVRMSFTPTLPIAALTELEGIATWMAGHAKAVAVYDRPFWLEAGLSGDAMSRHGPVVEIHDASPASGGPYALFGFIGVPPRARSDQQALRRQIQAQLIRLFGPEAATPSILCLKDWAYDRLTATELDAQAPHVNSQYGLPRVLNGLWDGDLILAGTEVAPKFGGYLRGRWKHRSWRWQT</sequence>
<dbReference type="RefSeq" id="XP_010911605.1">
    <property type="nucleotide sequence ID" value="XM_010913303.1"/>
</dbReference>
<feature type="domain" description="Amine oxidase" evidence="4">
    <location>
        <begin position="104"/>
        <end position="334"/>
    </location>
</feature>
<dbReference type="PANTHER" id="PTHR43563:SF1">
    <property type="entry name" value="AMINE OXIDASE [FLAVIN-CONTAINING] B"/>
    <property type="match status" value="1"/>
</dbReference>
<dbReference type="Proteomes" id="UP000504607">
    <property type="component" value="Unplaced"/>
</dbReference>
<accession>A0A6I9QM57</accession>
<dbReference type="Gene3D" id="3.90.660.10">
    <property type="match status" value="1"/>
</dbReference>
<dbReference type="PANTHER" id="PTHR43563">
    <property type="entry name" value="AMINE OXIDASE"/>
    <property type="match status" value="1"/>
</dbReference>
<gene>
    <name evidence="6" type="primary">LOC105037664</name>
</gene>
<evidence type="ECO:0000256" key="2">
    <source>
        <dbReference type="ARBA" id="ARBA00012804"/>
    </source>
</evidence>
<dbReference type="InterPro" id="IPR002937">
    <property type="entry name" value="Amino_oxidase"/>
</dbReference>
<dbReference type="SUPFAM" id="SSF54373">
    <property type="entry name" value="FAD-linked reductases, C-terminal domain"/>
    <property type="match status" value="1"/>
</dbReference>
<dbReference type="InParanoid" id="A0A6I9QM57"/>
<evidence type="ECO:0000259" key="4">
    <source>
        <dbReference type="Pfam" id="PF01593"/>
    </source>
</evidence>
<keyword evidence="5" id="KW-1185">Reference proteome</keyword>
<name>A0A6I9QM57_ELAGV</name>
<feature type="domain" description="Amine oxidase" evidence="4">
    <location>
        <begin position="12"/>
        <end position="97"/>
    </location>
</feature>
<dbReference type="AlphaFoldDB" id="A0A6I9QM57"/>
<dbReference type="OrthoDB" id="547090at2759"/>
<proteinExistence type="inferred from homology"/>
<dbReference type="GO" id="GO:0097621">
    <property type="term" value="F:monoamine oxidase activity"/>
    <property type="evidence" value="ECO:0007669"/>
    <property type="project" value="UniProtKB-EC"/>
</dbReference>
<comment type="catalytic activity">
    <reaction evidence="3">
        <text>a secondary aliphatic amine + O2 + H2O = a primary amine + an aldehyde + H2O2</text>
        <dbReference type="Rhea" id="RHEA:26414"/>
        <dbReference type="ChEBI" id="CHEBI:15377"/>
        <dbReference type="ChEBI" id="CHEBI:15379"/>
        <dbReference type="ChEBI" id="CHEBI:16240"/>
        <dbReference type="ChEBI" id="CHEBI:17478"/>
        <dbReference type="ChEBI" id="CHEBI:58855"/>
        <dbReference type="ChEBI" id="CHEBI:65296"/>
        <dbReference type="EC" id="1.4.3.4"/>
    </reaction>
</comment>
<dbReference type="Pfam" id="PF01593">
    <property type="entry name" value="Amino_oxidase"/>
    <property type="match status" value="2"/>
</dbReference>